<dbReference type="PANTHER" id="PTHR33627:SF1">
    <property type="entry name" value="TRANSPOSASE"/>
    <property type="match status" value="1"/>
</dbReference>
<dbReference type="InterPro" id="IPR038721">
    <property type="entry name" value="IS701-like_DDE_dom"/>
</dbReference>
<comment type="caution">
    <text evidence="2">The sequence shown here is derived from an EMBL/GenBank/DDBJ whole genome shotgun (WGS) entry which is preliminary data.</text>
</comment>
<keyword evidence="3" id="KW-1185">Reference proteome</keyword>
<sequence>MRMSSLTCAAREHFKYIHLGLLSEIKRKTLPAIAKICGEVDAQALHHFVANGLWDVQEVRSRRLQLLRQALAGRSFALCIDETGDKKKGKTTEYAASQYIGNLGKIENGIVSVNAYGVLDQITFPLLFRVFKPDKRLKGEDQYKTKPELAVEIIEELQAWGFQFDVVLADSLYGESTQFVRELEKRHLTYVLAIRDNHGMWLPPGQRIRYTTWLPFERTFSNGKSQTRFIREVIYGQRLSVRFYLLTTDPKTMPTQSTSYVMTNLQGNLRKTLGDTYGLRTWIEYGFKQAKNELGWADYRVTDYTSIERWWELVCCAYLLVSLYSPVFHHQTCEWLEPLPQASAKAPAPEAASDRFSGHVWWDSRQGWKNLLNNLRLILQPYVFYSLISPWLMVFDIPDLHSGFAALVSIMNDFHASLPF</sequence>
<evidence type="ECO:0000313" key="3">
    <source>
        <dbReference type="Proteomes" id="UP000654345"/>
    </source>
</evidence>
<dbReference type="InterPro" id="IPR012337">
    <property type="entry name" value="RNaseH-like_sf"/>
</dbReference>
<evidence type="ECO:0000259" key="1">
    <source>
        <dbReference type="Pfam" id="PF13546"/>
    </source>
</evidence>
<dbReference type="PANTHER" id="PTHR33627">
    <property type="entry name" value="TRANSPOSASE"/>
    <property type="match status" value="1"/>
</dbReference>
<dbReference type="InterPro" id="IPR039365">
    <property type="entry name" value="IS701-like"/>
</dbReference>
<dbReference type="NCBIfam" id="NF033540">
    <property type="entry name" value="transpos_IS701"/>
    <property type="match status" value="1"/>
</dbReference>
<organism evidence="2 3">
    <name type="scientific">Ktedonobacter robiniae</name>
    <dbReference type="NCBI Taxonomy" id="2778365"/>
    <lineage>
        <taxon>Bacteria</taxon>
        <taxon>Bacillati</taxon>
        <taxon>Chloroflexota</taxon>
        <taxon>Ktedonobacteria</taxon>
        <taxon>Ktedonobacterales</taxon>
        <taxon>Ktedonobacteraceae</taxon>
        <taxon>Ktedonobacter</taxon>
    </lineage>
</organism>
<gene>
    <name evidence="2" type="ORF">KSB_09900</name>
</gene>
<evidence type="ECO:0000313" key="2">
    <source>
        <dbReference type="EMBL" id="GHO52515.1"/>
    </source>
</evidence>
<reference evidence="2 3" key="1">
    <citation type="journal article" date="2021" name="Int. J. Syst. Evol. Microbiol.">
        <title>Reticulibacter mediterranei gen. nov., sp. nov., within the new family Reticulibacteraceae fam. nov., and Ktedonospora formicarum gen. nov., sp. nov., Ktedonobacter robiniae sp. nov., Dictyobacter formicarum sp. nov. and Dictyobacter arantiisoli sp. nov., belonging to the class Ktedonobacteria.</title>
        <authorList>
            <person name="Yabe S."/>
            <person name="Zheng Y."/>
            <person name="Wang C.M."/>
            <person name="Sakai Y."/>
            <person name="Abe K."/>
            <person name="Yokota A."/>
            <person name="Donadio S."/>
            <person name="Cavaletti L."/>
            <person name="Monciardini P."/>
        </authorList>
    </citation>
    <scope>NUCLEOTIDE SEQUENCE [LARGE SCALE GENOMIC DNA]</scope>
    <source>
        <strain evidence="2 3">SOSP1-30</strain>
    </source>
</reference>
<proteinExistence type="predicted"/>
<dbReference type="Proteomes" id="UP000654345">
    <property type="component" value="Unassembled WGS sequence"/>
</dbReference>
<dbReference type="EMBL" id="BNJG01000001">
    <property type="protein sequence ID" value="GHO52515.1"/>
    <property type="molecule type" value="Genomic_DNA"/>
</dbReference>
<name>A0ABQ3UII3_9CHLR</name>
<protein>
    <submittedName>
        <fullName evidence="2">DDE transposase</fullName>
    </submittedName>
</protein>
<dbReference type="SUPFAM" id="SSF53098">
    <property type="entry name" value="Ribonuclease H-like"/>
    <property type="match status" value="1"/>
</dbReference>
<accession>A0ABQ3UII3</accession>
<feature type="domain" description="Transposase IS701-like DDE" evidence="1">
    <location>
        <begin position="9"/>
        <end position="203"/>
    </location>
</feature>
<dbReference type="Pfam" id="PF13546">
    <property type="entry name" value="DDE_5"/>
    <property type="match status" value="1"/>
</dbReference>